<comment type="caution">
    <text evidence="3">The sequence shown here is derived from an EMBL/GenBank/DDBJ whole genome shotgun (WGS) entry which is preliminary data.</text>
</comment>
<evidence type="ECO:0000256" key="1">
    <source>
        <dbReference type="SAM" id="MobiDB-lite"/>
    </source>
</evidence>
<dbReference type="EMBL" id="NBIV01000061">
    <property type="protein sequence ID" value="PXF45421.1"/>
    <property type="molecule type" value="Genomic_DNA"/>
</dbReference>
<feature type="domain" description="Endonuclease/exonuclease/phosphatase" evidence="2">
    <location>
        <begin position="107"/>
        <end position="436"/>
    </location>
</feature>
<name>A0A2V3ITH4_9FLOR</name>
<dbReference type="GO" id="GO:0000175">
    <property type="term" value="F:3'-5'-RNA exonuclease activity"/>
    <property type="evidence" value="ECO:0007669"/>
    <property type="project" value="TreeGrafter"/>
</dbReference>
<dbReference type="InterPro" id="IPR050410">
    <property type="entry name" value="CCR4/nocturin_mRNA_transcr"/>
</dbReference>
<evidence type="ECO:0000313" key="4">
    <source>
        <dbReference type="Proteomes" id="UP000247409"/>
    </source>
</evidence>
<dbReference type="PANTHER" id="PTHR12121:SF101">
    <property type="entry name" value="ENDONUCLEASE_EXONUCLEASE_PHOSPHATASE DOMAIN-CONTAINING PROTEIN"/>
    <property type="match status" value="1"/>
</dbReference>
<protein>
    <submittedName>
        <fullName evidence="3">2',5'-phosphodiesterase 12</fullName>
    </submittedName>
</protein>
<evidence type="ECO:0000313" key="3">
    <source>
        <dbReference type="EMBL" id="PXF45421.1"/>
    </source>
</evidence>
<dbReference type="STRING" id="448386.A0A2V3ITH4"/>
<feature type="compositionally biased region" description="Low complexity" evidence="1">
    <location>
        <begin position="56"/>
        <end position="75"/>
    </location>
</feature>
<accession>A0A2V3ITH4</accession>
<feature type="region of interest" description="Disordered" evidence="1">
    <location>
        <begin position="48"/>
        <end position="80"/>
    </location>
</feature>
<evidence type="ECO:0000259" key="2">
    <source>
        <dbReference type="Pfam" id="PF03372"/>
    </source>
</evidence>
<dbReference type="InterPro" id="IPR036691">
    <property type="entry name" value="Endo/exonu/phosph_ase_sf"/>
</dbReference>
<sequence length="467" mass="51387">MLSPVRPPGFVLPPVNICRRSFQTAAASFPQWKSSPWRSFPNLRAFPRVPSLSTTPNPQKGGPGNNGPSKGNGSPDFGEGELFASSPELEQLAMKSSDAPILTRIVSYNVLSSSLAGASHFPNCDPENLKASARLKRLLIKLEGPVASRSIICLQEVSLAWSGPLHTFFATRGFHLMLASHGSYFNGYMGEGLAFPLDLYEAVDLHIERLTDFMNWPQAPKPVGVAGLLSEIRTRIVKAMQALVGFSKPSRYAKREPWAHARGRHNRFIFARLRSRTNGAKICVGTYHMPCIFWSPSVMLIHCALVVSRFQKLCGDDYGVLAGDFNIKPTDESYAMILRGTVDETHEDYPPRAPDGSPASSWFPKPLAPMKSAYREVLGDEPDFTNYAKVENQPVFIETLDYMFCTKDVDVVDVIRLAKREAVQGPYPDATEPSDHVMIGATLRLPAPSRVVRKGVSVGSSAYQDGT</sequence>
<organism evidence="3 4">
    <name type="scientific">Gracilariopsis chorda</name>
    <dbReference type="NCBI Taxonomy" id="448386"/>
    <lineage>
        <taxon>Eukaryota</taxon>
        <taxon>Rhodophyta</taxon>
        <taxon>Florideophyceae</taxon>
        <taxon>Rhodymeniophycidae</taxon>
        <taxon>Gracilariales</taxon>
        <taxon>Gracilariaceae</taxon>
        <taxon>Gracilariopsis</taxon>
    </lineage>
</organism>
<dbReference type="Gene3D" id="3.60.10.10">
    <property type="entry name" value="Endonuclease/exonuclease/phosphatase"/>
    <property type="match status" value="1"/>
</dbReference>
<reference evidence="3 4" key="1">
    <citation type="journal article" date="2018" name="Mol. Biol. Evol.">
        <title>Analysis of the draft genome of the red seaweed Gracilariopsis chorda provides insights into genome size evolution in Rhodophyta.</title>
        <authorList>
            <person name="Lee J."/>
            <person name="Yang E.C."/>
            <person name="Graf L."/>
            <person name="Yang J.H."/>
            <person name="Qiu H."/>
            <person name="Zel Zion U."/>
            <person name="Chan C.X."/>
            <person name="Stephens T.G."/>
            <person name="Weber A.P.M."/>
            <person name="Boo G.H."/>
            <person name="Boo S.M."/>
            <person name="Kim K.M."/>
            <person name="Shin Y."/>
            <person name="Jung M."/>
            <person name="Lee S.J."/>
            <person name="Yim H.S."/>
            <person name="Lee J.H."/>
            <person name="Bhattacharya D."/>
            <person name="Yoon H.S."/>
        </authorList>
    </citation>
    <scope>NUCLEOTIDE SEQUENCE [LARGE SCALE GENOMIC DNA]</scope>
    <source>
        <strain evidence="3 4">SKKU-2015</strain>
        <tissue evidence="3">Whole body</tissue>
    </source>
</reference>
<dbReference type="Proteomes" id="UP000247409">
    <property type="component" value="Unassembled WGS sequence"/>
</dbReference>
<dbReference type="AlphaFoldDB" id="A0A2V3ITH4"/>
<keyword evidence="4" id="KW-1185">Reference proteome</keyword>
<proteinExistence type="predicted"/>
<dbReference type="Pfam" id="PF03372">
    <property type="entry name" value="Exo_endo_phos"/>
    <property type="match status" value="1"/>
</dbReference>
<dbReference type="OrthoDB" id="2866996at2759"/>
<gene>
    <name evidence="3" type="ORF">BWQ96_04836</name>
</gene>
<dbReference type="InterPro" id="IPR005135">
    <property type="entry name" value="Endo/exonuclease/phosphatase"/>
</dbReference>
<dbReference type="PANTHER" id="PTHR12121">
    <property type="entry name" value="CARBON CATABOLITE REPRESSOR PROTEIN 4"/>
    <property type="match status" value="1"/>
</dbReference>
<dbReference type="SUPFAM" id="SSF56219">
    <property type="entry name" value="DNase I-like"/>
    <property type="match status" value="1"/>
</dbReference>